<keyword evidence="1" id="KW-0732">Signal</keyword>
<sequence>MMKKTMFAAVLAAAAAVSSAAQYEIDPFHSNARFEIDHFGTSSNVGGIYKVSGTVDFDAAKKTGKVEALLPLANLQSGSDEFTHHLKSADIFNAEKYPEIRFVSDKFVFNGNKVAAVQGRLTMLGQTHPVTLKATKFNCYQSPMKKTEVCGGDFSAMIDRTKWGVDYLVSAGMTKNVKLNIQIEAAKK</sequence>
<evidence type="ECO:0000313" key="3">
    <source>
        <dbReference type="EMBL" id="EGF06797.1"/>
    </source>
</evidence>
<gene>
    <name evidence="3" type="ORF">HMPREF9123_2757</name>
</gene>
<dbReference type="Gene3D" id="2.40.128.110">
    <property type="entry name" value="Lipid/polyisoprenoid-binding, YceI-like"/>
    <property type="match status" value="1"/>
</dbReference>
<evidence type="ECO:0000313" key="4">
    <source>
        <dbReference type="Proteomes" id="UP000004105"/>
    </source>
</evidence>
<organism evidence="3 4">
    <name type="scientific">Neisseria bacilliformis ATCC BAA-1200</name>
    <dbReference type="NCBI Taxonomy" id="888742"/>
    <lineage>
        <taxon>Bacteria</taxon>
        <taxon>Pseudomonadati</taxon>
        <taxon>Pseudomonadota</taxon>
        <taxon>Betaproteobacteria</taxon>
        <taxon>Neisseriales</taxon>
        <taxon>Neisseriaceae</taxon>
        <taxon>Neisseria</taxon>
    </lineage>
</organism>
<comment type="caution">
    <text evidence="3">The sequence shown here is derived from an EMBL/GenBank/DDBJ whole genome shotgun (WGS) entry which is preliminary data.</text>
</comment>
<dbReference type="InterPro" id="IPR036761">
    <property type="entry name" value="TTHA0802/YceI-like_sf"/>
</dbReference>
<dbReference type="Pfam" id="PF04264">
    <property type="entry name" value="YceI"/>
    <property type="match status" value="1"/>
</dbReference>
<protein>
    <submittedName>
        <fullName evidence="3">YceI family protein</fullName>
    </submittedName>
</protein>
<dbReference type="InterPro" id="IPR007372">
    <property type="entry name" value="Lipid/polyisoprenoid-bd_YceI"/>
</dbReference>
<reference evidence="3 4" key="1">
    <citation type="submission" date="2011-02" db="EMBL/GenBank/DDBJ databases">
        <authorList>
            <person name="Muzny D."/>
            <person name="Qin X."/>
            <person name="Deng J."/>
            <person name="Jiang H."/>
            <person name="Liu Y."/>
            <person name="Qu J."/>
            <person name="Song X.-Z."/>
            <person name="Zhang L."/>
            <person name="Thornton R."/>
            <person name="Coyle M."/>
            <person name="Francisco L."/>
            <person name="Jackson L."/>
            <person name="Javaid M."/>
            <person name="Korchina V."/>
            <person name="Kovar C."/>
            <person name="Mata R."/>
            <person name="Mathew T."/>
            <person name="Ngo R."/>
            <person name="Nguyen L."/>
            <person name="Nguyen N."/>
            <person name="Okwuonu G."/>
            <person name="Ongeri F."/>
            <person name="Pham C."/>
            <person name="Simmons D."/>
            <person name="Wilczek-Boney K."/>
            <person name="Hale W."/>
            <person name="Jakkamsetti A."/>
            <person name="Pham P."/>
            <person name="Ruth R."/>
            <person name="San Lucas F."/>
            <person name="Warren J."/>
            <person name="Zhang J."/>
            <person name="Zhao Z."/>
            <person name="Zhou C."/>
            <person name="Zhu D."/>
            <person name="Lee S."/>
            <person name="Bess C."/>
            <person name="Blankenburg K."/>
            <person name="Forbes L."/>
            <person name="Fu Q."/>
            <person name="Gubbala S."/>
            <person name="Hirani K."/>
            <person name="Jayaseelan J.C."/>
            <person name="Lara F."/>
            <person name="Munidasa M."/>
            <person name="Palculict T."/>
            <person name="Patil S."/>
            <person name="Pu L.-L."/>
            <person name="Saada N."/>
            <person name="Tang L."/>
            <person name="Weissenberger G."/>
            <person name="Zhu Y."/>
            <person name="Hemphill L."/>
            <person name="Shang Y."/>
            <person name="Youmans B."/>
            <person name="Ayvaz T."/>
            <person name="Ross M."/>
            <person name="Santibanez J."/>
            <person name="Aqrawi P."/>
            <person name="Gross S."/>
            <person name="Joshi V."/>
            <person name="Fowler G."/>
            <person name="Nazareth L."/>
            <person name="Reid J."/>
            <person name="Worley K."/>
            <person name="Petrosino J."/>
            <person name="Highlander S."/>
            <person name="Gibbs R."/>
        </authorList>
    </citation>
    <scope>NUCLEOTIDE SEQUENCE [LARGE SCALE GENOMIC DNA]</scope>
    <source>
        <strain evidence="3 4">ATCC BAA-1200</strain>
    </source>
</reference>
<accession>F2BGA0</accession>
<name>F2BGA0_9NEIS</name>
<keyword evidence="4" id="KW-1185">Reference proteome</keyword>
<proteinExistence type="predicted"/>
<evidence type="ECO:0000256" key="1">
    <source>
        <dbReference type="SAM" id="SignalP"/>
    </source>
</evidence>
<dbReference type="SUPFAM" id="SSF101874">
    <property type="entry name" value="YceI-like"/>
    <property type="match status" value="1"/>
</dbReference>
<feature type="chain" id="PRO_5003279393" evidence="1">
    <location>
        <begin position="24"/>
        <end position="188"/>
    </location>
</feature>
<dbReference type="SMART" id="SM00867">
    <property type="entry name" value="YceI"/>
    <property type="match status" value="1"/>
</dbReference>
<feature type="signal peptide" evidence="1">
    <location>
        <begin position="1"/>
        <end position="23"/>
    </location>
</feature>
<feature type="domain" description="Lipid/polyisoprenoid-binding YceI-like" evidence="2">
    <location>
        <begin position="22"/>
        <end position="186"/>
    </location>
</feature>
<dbReference type="EMBL" id="AFAY01000054">
    <property type="protein sequence ID" value="EGF06797.1"/>
    <property type="molecule type" value="Genomic_DNA"/>
</dbReference>
<evidence type="ECO:0000259" key="2">
    <source>
        <dbReference type="SMART" id="SM00867"/>
    </source>
</evidence>
<dbReference type="Proteomes" id="UP000004105">
    <property type="component" value="Unassembled WGS sequence"/>
</dbReference>
<dbReference type="STRING" id="267212.GCA_001063965_00891"/>
<dbReference type="PANTHER" id="PTHR34406">
    <property type="entry name" value="PROTEIN YCEI"/>
    <property type="match status" value="1"/>
</dbReference>
<dbReference type="AlphaFoldDB" id="F2BGA0"/>
<dbReference type="PANTHER" id="PTHR34406:SF2">
    <property type="entry name" value="PERIPLASMIC PROTEIN"/>
    <property type="match status" value="1"/>
</dbReference>
<dbReference type="HOGENOM" id="CLU_071003_1_2_4"/>